<evidence type="ECO:0000256" key="2">
    <source>
        <dbReference type="SAM" id="Phobius"/>
    </source>
</evidence>
<keyword evidence="2" id="KW-0472">Membrane</keyword>
<evidence type="ECO:0000256" key="3">
    <source>
        <dbReference type="SAM" id="SignalP"/>
    </source>
</evidence>
<sequence>MLPGRTRVRRLSAASLALSAGALMVFGTPAPAAAAEPKKCVKGHDPETSIADIKCQFGNNVETIKKKIDEANGKKDDTGAKPKEEKPKEVKGTKNPAKPDKPSKPKSPVRPPVTPQSIVRTPSNFTVNPPEEFTSKPPRESATDALPEQPQVADAPGQEQALALPETHLVAPVAAHLPLEDGSERAMWAAGGAAAVTAVVMGQFSLIGSRLRRRALSTR</sequence>
<feature type="chain" id="PRO_5045312781" evidence="3">
    <location>
        <begin position="35"/>
        <end position="219"/>
    </location>
</feature>
<accession>A0ABN3UDN6</accession>
<evidence type="ECO:0000256" key="1">
    <source>
        <dbReference type="SAM" id="MobiDB-lite"/>
    </source>
</evidence>
<keyword evidence="2" id="KW-0812">Transmembrane</keyword>
<feature type="compositionally biased region" description="Polar residues" evidence="1">
    <location>
        <begin position="116"/>
        <end position="127"/>
    </location>
</feature>
<feature type="compositionally biased region" description="Basic and acidic residues" evidence="1">
    <location>
        <begin position="133"/>
        <end position="142"/>
    </location>
</feature>
<feature type="region of interest" description="Disordered" evidence="1">
    <location>
        <begin position="65"/>
        <end position="157"/>
    </location>
</feature>
<dbReference type="Proteomes" id="UP001501842">
    <property type="component" value="Unassembled WGS sequence"/>
</dbReference>
<evidence type="ECO:0000313" key="4">
    <source>
        <dbReference type="EMBL" id="GAA2730854.1"/>
    </source>
</evidence>
<proteinExistence type="predicted"/>
<gene>
    <name evidence="4" type="ORF">GCM10010439_44850</name>
</gene>
<keyword evidence="2" id="KW-1133">Transmembrane helix</keyword>
<feature type="signal peptide" evidence="3">
    <location>
        <begin position="1"/>
        <end position="34"/>
    </location>
</feature>
<keyword evidence="3" id="KW-0732">Signal</keyword>
<name>A0ABN3UDN6_9ACTN</name>
<protein>
    <submittedName>
        <fullName evidence="4">Uncharacterized protein</fullName>
    </submittedName>
</protein>
<dbReference type="EMBL" id="BAAATZ010000019">
    <property type="protein sequence ID" value="GAA2730854.1"/>
    <property type="molecule type" value="Genomic_DNA"/>
</dbReference>
<evidence type="ECO:0000313" key="5">
    <source>
        <dbReference type="Proteomes" id="UP001501842"/>
    </source>
</evidence>
<organism evidence="4 5">
    <name type="scientific">Actinocorallia aurantiaca</name>
    <dbReference type="NCBI Taxonomy" id="46204"/>
    <lineage>
        <taxon>Bacteria</taxon>
        <taxon>Bacillati</taxon>
        <taxon>Actinomycetota</taxon>
        <taxon>Actinomycetes</taxon>
        <taxon>Streptosporangiales</taxon>
        <taxon>Thermomonosporaceae</taxon>
        <taxon>Actinocorallia</taxon>
    </lineage>
</organism>
<reference evidence="4 5" key="1">
    <citation type="journal article" date="2019" name="Int. J. Syst. Evol. Microbiol.">
        <title>The Global Catalogue of Microorganisms (GCM) 10K type strain sequencing project: providing services to taxonomists for standard genome sequencing and annotation.</title>
        <authorList>
            <consortium name="The Broad Institute Genomics Platform"/>
            <consortium name="The Broad Institute Genome Sequencing Center for Infectious Disease"/>
            <person name="Wu L."/>
            <person name="Ma J."/>
        </authorList>
    </citation>
    <scope>NUCLEOTIDE SEQUENCE [LARGE SCALE GENOMIC DNA]</scope>
    <source>
        <strain evidence="4 5">JCM 8201</strain>
    </source>
</reference>
<dbReference type="RefSeq" id="WP_344452584.1">
    <property type="nucleotide sequence ID" value="NZ_BAAATZ010000019.1"/>
</dbReference>
<comment type="caution">
    <text evidence="4">The sequence shown here is derived from an EMBL/GenBank/DDBJ whole genome shotgun (WGS) entry which is preliminary data.</text>
</comment>
<feature type="compositionally biased region" description="Basic and acidic residues" evidence="1">
    <location>
        <begin position="65"/>
        <end position="103"/>
    </location>
</feature>
<keyword evidence="5" id="KW-1185">Reference proteome</keyword>
<feature type="transmembrane region" description="Helical" evidence="2">
    <location>
        <begin position="186"/>
        <end position="207"/>
    </location>
</feature>